<dbReference type="InterPro" id="IPR036273">
    <property type="entry name" value="CRAL/TRIO_N_dom_sf"/>
</dbReference>
<dbReference type="PANTHER" id="PTHR45657:SF1">
    <property type="entry name" value="CRAL-TRIO DOMAIN-CONTAINING PROTEIN YKL091C-RELATED"/>
    <property type="match status" value="1"/>
</dbReference>
<accession>A0A814MR04</accession>
<dbReference type="CDD" id="cd00170">
    <property type="entry name" value="SEC14"/>
    <property type="match status" value="1"/>
</dbReference>
<dbReference type="Gene3D" id="3.40.525.10">
    <property type="entry name" value="CRAL-TRIO lipid binding domain"/>
    <property type="match status" value="1"/>
</dbReference>
<protein>
    <recommendedName>
        <fullName evidence="1">CRAL-TRIO domain-containing protein</fullName>
    </recommendedName>
</protein>
<feature type="domain" description="CRAL-TRIO" evidence="1">
    <location>
        <begin position="104"/>
        <end position="211"/>
    </location>
</feature>
<dbReference type="SUPFAM" id="SSF46938">
    <property type="entry name" value="CRAL/TRIO N-terminal domain"/>
    <property type="match status" value="1"/>
</dbReference>
<evidence type="ECO:0000313" key="2">
    <source>
        <dbReference type="EMBL" id="CAF1082809.1"/>
    </source>
</evidence>
<organism evidence="2 4">
    <name type="scientific">Adineta ricciae</name>
    <name type="common">Rotifer</name>
    <dbReference type="NCBI Taxonomy" id="249248"/>
    <lineage>
        <taxon>Eukaryota</taxon>
        <taxon>Metazoa</taxon>
        <taxon>Spiralia</taxon>
        <taxon>Gnathifera</taxon>
        <taxon>Rotifera</taxon>
        <taxon>Eurotatoria</taxon>
        <taxon>Bdelloidea</taxon>
        <taxon>Adinetida</taxon>
        <taxon>Adinetidae</taxon>
        <taxon>Adineta</taxon>
    </lineage>
</organism>
<dbReference type="Pfam" id="PF00650">
    <property type="entry name" value="CRAL_TRIO"/>
    <property type="match status" value="1"/>
</dbReference>
<gene>
    <name evidence="3" type="ORF">EDS130_LOCUS25245</name>
    <name evidence="2" type="ORF">XAT740_LOCUS17415</name>
</gene>
<dbReference type="InterPro" id="IPR001251">
    <property type="entry name" value="CRAL-TRIO_dom"/>
</dbReference>
<reference evidence="2" key="1">
    <citation type="submission" date="2021-02" db="EMBL/GenBank/DDBJ databases">
        <authorList>
            <person name="Nowell W R."/>
        </authorList>
    </citation>
    <scope>NUCLEOTIDE SEQUENCE</scope>
</reference>
<evidence type="ECO:0000259" key="1">
    <source>
        <dbReference type="PROSITE" id="PS50191"/>
    </source>
</evidence>
<keyword evidence="4" id="KW-1185">Reference proteome</keyword>
<evidence type="ECO:0000313" key="3">
    <source>
        <dbReference type="EMBL" id="CAF1198908.1"/>
    </source>
</evidence>
<dbReference type="EMBL" id="CAJNOJ010000147">
    <property type="protein sequence ID" value="CAF1198908.1"/>
    <property type="molecule type" value="Genomic_DNA"/>
</dbReference>
<dbReference type="PANTHER" id="PTHR45657">
    <property type="entry name" value="CRAL-TRIO DOMAIN-CONTAINING PROTEIN YKL091C-RELATED"/>
    <property type="match status" value="1"/>
</dbReference>
<comment type="caution">
    <text evidence="2">The sequence shown here is derived from an EMBL/GenBank/DDBJ whole genome shotgun (WGS) entry which is preliminary data.</text>
</comment>
<evidence type="ECO:0000313" key="4">
    <source>
        <dbReference type="Proteomes" id="UP000663828"/>
    </source>
</evidence>
<sequence length="211" mass="25604">MATSASYSFNINLLNSDEQKKFQTVYNDLKSRHETYLDYKRNLLGKEKFHEEEEENEWRYEIHRHLRARKWNVSNTIKSLLEMIQWRIDNQVDSILDDPSVQQRMNYFRKCIPNAFHGYTKAQRPLYIEQTGHINVDDIMNNFTHDELIQCHIYWFEYSCRLAREHSRQLGQYVESIAGIYDLHGMKMDVRKLLNTCKQCLYIDDNYYPER</sequence>
<dbReference type="PROSITE" id="PS50191">
    <property type="entry name" value="CRAL_TRIO"/>
    <property type="match status" value="1"/>
</dbReference>
<dbReference type="InterPro" id="IPR036865">
    <property type="entry name" value="CRAL-TRIO_dom_sf"/>
</dbReference>
<dbReference type="Proteomes" id="UP000663828">
    <property type="component" value="Unassembled WGS sequence"/>
</dbReference>
<dbReference type="Proteomes" id="UP000663852">
    <property type="component" value="Unassembled WGS sequence"/>
</dbReference>
<name>A0A814MR04_ADIRI</name>
<dbReference type="EMBL" id="CAJNOR010001135">
    <property type="protein sequence ID" value="CAF1082809.1"/>
    <property type="molecule type" value="Genomic_DNA"/>
</dbReference>
<dbReference type="OrthoDB" id="1434354at2759"/>
<dbReference type="AlphaFoldDB" id="A0A814MR04"/>
<proteinExistence type="predicted"/>
<dbReference type="SUPFAM" id="SSF52087">
    <property type="entry name" value="CRAL/TRIO domain"/>
    <property type="match status" value="1"/>
</dbReference>
<dbReference type="InterPro" id="IPR051026">
    <property type="entry name" value="PI/PC_transfer"/>
</dbReference>